<feature type="signal peptide" evidence="1">
    <location>
        <begin position="1"/>
        <end position="34"/>
    </location>
</feature>
<evidence type="ECO:0000313" key="4">
    <source>
        <dbReference type="Proteomes" id="UP001499882"/>
    </source>
</evidence>
<feature type="domain" description="Bacterial Ig-like" evidence="2">
    <location>
        <begin position="207"/>
        <end position="293"/>
    </location>
</feature>
<dbReference type="InterPro" id="IPR013783">
    <property type="entry name" value="Ig-like_fold"/>
</dbReference>
<comment type="caution">
    <text evidence="3">The sequence shown here is derived from an EMBL/GenBank/DDBJ whole genome shotgun (WGS) entry which is preliminary data.</text>
</comment>
<sequence length="295" mass="29761">MNLRHLTARTAAVGVTTALAAGALVGLSSSAADAASVTVTNNYTCTIAAASMSFDLPVEVTGDIPLTDFWAGAPVQKDLLSLTSVKATVPAAIAGALGTYGVSSARSDDFALSMGANPLPVPLPLTTFTDGAGGTKIWNVLGAKNAAFTTPDPGLTAVSMPSKLTFTAVSATLGDVAIPCVLKTGETVQKITDINLNKQVSTLSAKAPKKVKKGKAASVKVTAASTSWGATVPTGKVVAKEGKKVVGKATLKKGKAVIKLSKKLKVGKHKIKVSYAGTKSLGGSTAKTVVVKVVK</sequence>
<gene>
    <name evidence="3" type="ORF">GCM10023350_14800</name>
</gene>
<organism evidence="3 4">
    <name type="scientific">Nocardioides endophyticus</name>
    <dbReference type="NCBI Taxonomy" id="1353775"/>
    <lineage>
        <taxon>Bacteria</taxon>
        <taxon>Bacillati</taxon>
        <taxon>Actinomycetota</taxon>
        <taxon>Actinomycetes</taxon>
        <taxon>Propionibacteriales</taxon>
        <taxon>Nocardioidaceae</taxon>
        <taxon>Nocardioides</taxon>
    </lineage>
</organism>
<dbReference type="Pfam" id="PF16640">
    <property type="entry name" value="Big_3_5"/>
    <property type="match status" value="1"/>
</dbReference>
<feature type="chain" id="PRO_5046887516" description="Bacterial Ig-like domain-containing protein" evidence="1">
    <location>
        <begin position="35"/>
        <end position="295"/>
    </location>
</feature>
<evidence type="ECO:0000256" key="1">
    <source>
        <dbReference type="SAM" id="SignalP"/>
    </source>
</evidence>
<dbReference type="EMBL" id="BAABKN010000009">
    <property type="protein sequence ID" value="GAA4732449.1"/>
    <property type="molecule type" value="Genomic_DNA"/>
</dbReference>
<evidence type="ECO:0000259" key="2">
    <source>
        <dbReference type="Pfam" id="PF16640"/>
    </source>
</evidence>
<dbReference type="Gene3D" id="2.60.40.10">
    <property type="entry name" value="Immunoglobulins"/>
    <property type="match status" value="1"/>
</dbReference>
<keyword evidence="1" id="KW-0732">Signal</keyword>
<evidence type="ECO:0000313" key="3">
    <source>
        <dbReference type="EMBL" id="GAA4732449.1"/>
    </source>
</evidence>
<proteinExistence type="predicted"/>
<accession>A0ABP8YMK6</accession>
<dbReference type="InterPro" id="IPR032109">
    <property type="entry name" value="Big_3_5"/>
</dbReference>
<dbReference type="RefSeq" id="WP_345526092.1">
    <property type="nucleotide sequence ID" value="NZ_BAABKN010000009.1"/>
</dbReference>
<name>A0ABP8YMK6_9ACTN</name>
<dbReference type="Proteomes" id="UP001499882">
    <property type="component" value="Unassembled WGS sequence"/>
</dbReference>
<keyword evidence="4" id="KW-1185">Reference proteome</keyword>
<protein>
    <recommendedName>
        <fullName evidence="2">Bacterial Ig-like domain-containing protein</fullName>
    </recommendedName>
</protein>
<reference evidence="4" key="1">
    <citation type="journal article" date="2019" name="Int. J. Syst. Evol. Microbiol.">
        <title>The Global Catalogue of Microorganisms (GCM) 10K type strain sequencing project: providing services to taxonomists for standard genome sequencing and annotation.</title>
        <authorList>
            <consortium name="The Broad Institute Genomics Platform"/>
            <consortium name="The Broad Institute Genome Sequencing Center for Infectious Disease"/>
            <person name="Wu L."/>
            <person name="Ma J."/>
        </authorList>
    </citation>
    <scope>NUCLEOTIDE SEQUENCE [LARGE SCALE GENOMIC DNA]</scope>
    <source>
        <strain evidence="4">JCM 18532</strain>
    </source>
</reference>